<evidence type="ECO:0000256" key="5">
    <source>
        <dbReference type="ARBA" id="ARBA00022705"/>
    </source>
</evidence>
<dbReference type="PROSITE" id="PS00618">
    <property type="entry name" value="RECF_2"/>
    <property type="match status" value="1"/>
</dbReference>
<dbReference type="Pfam" id="PF02463">
    <property type="entry name" value="SMC_N"/>
    <property type="match status" value="1"/>
</dbReference>
<dbReference type="InterPro" id="IPR001238">
    <property type="entry name" value="DNA-binding_RecF"/>
</dbReference>
<feature type="binding site" evidence="12">
    <location>
        <begin position="30"/>
        <end position="37"/>
    </location>
    <ligand>
        <name>ATP</name>
        <dbReference type="ChEBI" id="CHEBI:30616"/>
    </ligand>
</feature>
<evidence type="ECO:0000256" key="4">
    <source>
        <dbReference type="ARBA" id="ARBA00022490"/>
    </source>
</evidence>
<evidence type="ECO:0000256" key="7">
    <source>
        <dbReference type="ARBA" id="ARBA00022763"/>
    </source>
</evidence>
<keyword evidence="8 12" id="KW-0067">ATP-binding</keyword>
<evidence type="ECO:0000313" key="16">
    <source>
        <dbReference type="Proteomes" id="UP000095765"/>
    </source>
</evidence>
<dbReference type="Gene3D" id="1.20.1050.90">
    <property type="entry name" value="RecF/RecN/SMC, N-terminal domain"/>
    <property type="match status" value="1"/>
</dbReference>
<dbReference type="OrthoDB" id="9803889at2"/>
<dbReference type="InterPro" id="IPR003395">
    <property type="entry name" value="RecF/RecN/SMC_N"/>
</dbReference>
<organism evidence="15 16">
    <name type="scientific">Anaerotruncus colihominis</name>
    <dbReference type="NCBI Taxonomy" id="169435"/>
    <lineage>
        <taxon>Bacteria</taxon>
        <taxon>Bacillati</taxon>
        <taxon>Bacillota</taxon>
        <taxon>Clostridia</taxon>
        <taxon>Eubacteriales</taxon>
        <taxon>Oscillospiraceae</taxon>
        <taxon>Anaerotruncus</taxon>
    </lineage>
</organism>
<dbReference type="InterPro" id="IPR027417">
    <property type="entry name" value="P-loop_NTPase"/>
</dbReference>
<dbReference type="Proteomes" id="UP000095765">
    <property type="component" value="Unassembled WGS sequence"/>
</dbReference>
<evidence type="ECO:0000256" key="8">
    <source>
        <dbReference type="ARBA" id="ARBA00022840"/>
    </source>
</evidence>
<keyword evidence="4 12" id="KW-0963">Cytoplasm</keyword>
<evidence type="ECO:0000259" key="14">
    <source>
        <dbReference type="Pfam" id="PF02463"/>
    </source>
</evidence>
<evidence type="ECO:0000256" key="12">
    <source>
        <dbReference type="HAMAP-Rule" id="MF_00365"/>
    </source>
</evidence>
<dbReference type="PANTHER" id="PTHR32182:SF0">
    <property type="entry name" value="DNA REPLICATION AND REPAIR PROTEIN RECF"/>
    <property type="match status" value="1"/>
</dbReference>
<dbReference type="GO" id="GO:0003697">
    <property type="term" value="F:single-stranded DNA binding"/>
    <property type="evidence" value="ECO:0007669"/>
    <property type="project" value="UniProtKB-UniRule"/>
</dbReference>
<evidence type="ECO:0000256" key="9">
    <source>
        <dbReference type="ARBA" id="ARBA00023125"/>
    </source>
</evidence>
<dbReference type="GO" id="GO:0005524">
    <property type="term" value="F:ATP binding"/>
    <property type="evidence" value="ECO:0007669"/>
    <property type="project" value="UniProtKB-UniRule"/>
</dbReference>
<evidence type="ECO:0000256" key="1">
    <source>
        <dbReference type="ARBA" id="ARBA00004496"/>
    </source>
</evidence>
<evidence type="ECO:0000313" key="15">
    <source>
        <dbReference type="EMBL" id="CUP93833.1"/>
    </source>
</evidence>
<dbReference type="SUPFAM" id="SSF52540">
    <property type="entry name" value="P-loop containing nucleoside triphosphate hydrolases"/>
    <property type="match status" value="1"/>
</dbReference>
<evidence type="ECO:0000256" key="10">
    <source>
        <dbReference type="ARBA" id="ARBA00023204"/>
    </source>
</evidence>
<dbReference type="GO" id="GO:0009432">
    <property type="term" value="P:SOS response"/>
    <property type="evidence" value="ECO:0007669"/>
    <property type="project" value="UniProtKB-UniRule"/>
</dbReference>
<keyword evidence="11 12" id="KW-0742">SOS response</keyword>
<dbReference type="GO" id="GO:0000731">
    <property type="term" value="P:DNA synthesis involved in DNA repair"/>
    <property type="evidence" value="ECO:0007669"/>
    <property type="project" value="TreeGrafter"/>
</dbReference>
<evidence type="ECO:0000256" key="11">
    <source>
        <dbReference type="ARBA" id="ARBA00023236"/>
    </source>
</evidence>
<dbReference type="AlphaFoldDB" id="A0A174S7S3"/>
<dbReference type="GO" id="GO:0006302">
    <property type="term" value="P:double-strand break repair"/>
    <property type="evidence" value="ECO:0007669"/>
    <property type="project" value="TreeGrafter"/>
</dbReference>
<gene>
    <name evidence="12 15" type="primary">recF</name>
    <name evidence="15" type="ORF">ERS852551_02474</name>
</gene>
<proteinExistence type="inferred from homology"/>
<dbReference type="GO" id="GO:0005737">
    <property type="term" value="C:cytoplasm"/>
    <property type="evidence" value="ECO:0007669"/>
    <property type="project" value="UniProtKB-SubCell"/>
</dbReference>
<name>A0A174S7S3_9FIRM</name>
<comment type="subcellular location">
    <subcellularLocation>
        <location evidence="1 12 13">Cytoplasm</location>
    </subcellularLocation>
</comment>
<dbReference type="HAMAP" id="MF_00365">
    <property type="entry name" value="RecF"/>
    <property type="match status" value="1"/>
</dbReference>
<comment type="function">
    <text evidence="12 13">The RecF protein is involved in DNA metabolism; it is required for DNA replication and normal SOS inducibility. RecF binds preferentially to single-stranded, linear DNA. It also seems to bind ATP.</text>
</comment>
<keyword evidence="10 12" id="KW-0234">DNA repair</keyword>
<dbReference type="EMBL" id="CZBE01000017">
    <property type="protein sequence ID" value="CUP93833.1"/>
    <property type="molecule type" value="Genomic_DNA"/>
</dbReference>
<accession>A0A174S7S3</accession>
<sequence length="379" mass="41698">MRIDRIRITDFRNIASLELALCPGANVIYGDNGQGKTNFIEAVWMCTGAKSFRGAKDAQLVRFGAPQAAVEAGFYAAGREQKALLTIEKRRAAALNEVPLKSAAELAGQFCAVVFSPAHLTLVKNGPHEKRRFIDTSICQIKPKYIHVLNQYTRVLDQRNRLLKDIMYETSLFDTLDIWDARLAAYGAVVIKTRATFLERLAPCAQEIYGGLAGGREKFGARYAPSLAVDPGASMSEIEQRALEDLRAHRGEDIRTRMTGAGPHRDDIDLTLDGQSARAFGSQGQQRSCVLALKLAECELIRETLGEYPVVLLDDVMSELDAARRDYLLNHLQGRQIIMTSCDGSDFKGLSSGVSVRIEDGRAAASSSHGMDSVKEQEE</sequence>
<keyword evidence="7 12" id="KW-0227">DNA damage</keyword>
<dbReference type="PANTHER" id="PTHR32182">
    <property type="entry name" value="DNA REPLICATION AND REPAIR PROTEIN RECF"/>
    <property type="match status" value="1"/>
</dbReference>
<evidence type="ECO:0000256" key="6">
    <source>
        <dbReference type="ARBA" id="ARBA00022741"/>
    </source>
</evidence>
<dbReference type="NCBIfam" id="TIGR00611">
    <property type="entry name" value="recf"/>
    <property type="match status" value="1"/>
</dbReference>
<dbReference type="GeneID" id="72463734"/>
<evidence type="ECO:0000256" key="2">
    <source>
        <dbReference type="ARBA" id="ARBA00008016"/>
    </source>
</evidence>
<keyword evidence="6 12" id="KW-0547">Nucleotide-binding</keyword>
<dbReference type="InterPro" id="IPR042174">
    <property type="entry name" value="RecF_2"/>
</dbReference>
<keyword evidence="5 12" id="KW-0235">DNA replication</keyword>
<reference evidence="15 16" key="1">
    <citation type="submission" date="2015-09" db="EMBL/GenBank/DDBJ databases">
        <authorList>
            <consortium name="Pathogen Informatics"/>
        </authorList>
    </citation>
    <scope>NUCLEOTIDE SEQUENCE [LARGE SCALE GENOMIC DNA]</scope>
    <source>
        <strain evidence="15 16">2789STDY5834939</strain>
    </source>
</reference>
<dbReference type="GO" id="GO:0006260">
    <property type="term" value="P:DNA replication"/>
    <property type="evidence" value="ECO:0007669"/>
    <property type="project" value="UniProtKB-UniRule"/>
</dbReference>
<dbReference type="Gene3D" id="3.40.50.300">
    <property type="entry name" value="P-loop containing nucleotide triphosphate hydrolases"/>
    <property type="match status" value="1"/>
</dbReference>
<keyword evidence="9 12" id="KW-0238">DNA-binding</keyword>
<evidence type="ECO:0000256" key="13">
    <source>
        <dbReference type="RuleBase" id="RU000578"/>
    </source>
</evidence>
<dbReference type="RefSeq" id="WP_024731368.1">
    <property type="nucleotide sequence ID" value="NZ_CABIWA010000021.1"/>
</dbReference>
<feature type="domain" description="RecF/RecN/SMC N-terminal" evidence="14">
    <location>
        <begin position="3"/>
        <end position="356"/>
    </location>
</feature>
<comment type="similarity">
    <text evidence="2 12 13">Belongs to the RecF family.</text>
</comment>
<dbReference type="InterPro" id="IPR018078">
    <property type="entry name" value="DNA-binding_RecF_CS"/>
</dbReference>
<evidence type="ECO:0000256" key="3">
    <source>
        <dbReference type="ARBA" id="ARBA00020170"/>
    </source>
</evidence>
<protein>
    <recommendedName>
        <fullName evidence="3 12">DNA replication and repair protein RecF</fullName>
    </recommendedName>
</protein>